<gene>
    <name evidence="8" type="ORF">NCGR_LOCUS18464</name>
</gene>
<evidence type="ECO:0000256" key="2">
    <source>
        <dbReference type="ARBA" id="ARBA00023015"/>
    </source>
</evidence>
<sequence>MSFQDHGLGFHQVITDGGCGGGAGPATAAPPWWAAAHQGCAAARFPRSPCPQAIPDPRRHELRFHEPPGADAMAAAHPELLHKYHHGRFELGIGQSMVFNNNAIADHQSYGAAYYPFYGAQALHGRVLLPPAIAAEEPVYVNAKQFNGILRRRLARAKLMAARDRRVSGNRKTYLHESRHLHALRRARGTGGRFLNTRSLDSNPHKPPPEGSAASTAKAAARLQQQERQADALFLSSLVNMAGGDGDGGEATKWSGGAPSLGCCDLLKA</sequence>
<evidence type="ECO:0000313" key="9">
    <source>
        <dbReference type="Proteomes" id="UP000604825"/>
    </source>
</evidence>
<dbReference type="GO" id="GO:0005634">
    <property type="term" value="C:nucleus"/>
    <property type="evidence" value="ECO:0007669"/>
    <property type="project" value="UniProtKB-SubCell"/>
</dbReference>
<dbReference type="GO" id="GO:0003677">
    <property type="term" value="F:DNA binding"/>
    <property type="evidence" value="ECO:0007669"/>
    <property type="project" value="UniProtKB-KW"/>
</dbReference>
<dbReference type="Pfam" id="PF02045">
    <property type="entry name" value="CBFB_NFYA"/>
    <property type="match status" value="1"/>
</dbReference>
<evidence type="ECO:0000256" key="6">
    <source>
        <dbReference type="RuleBase" id="RU367155"/>
    </source>
</evidence>
<dbReference type="InterPro" id="IPR001289">
    <property type="entry name" value="NFYA"/>
</dbReference>
<dbReference type="PRINTS" id="PR00616">
    <property type="entry name" value="CCAATSUBUNTB"/>
</dbReference>
<accession>A0A811NTU8</accession>
<comment type="subunit">
    <text evidence="6">Heterotrimer.</text>
</comment>
<keyword evidence="3 6" id="KW-0238">DNA-binding</keyword>
<dbReference type="PANTHER" id="PTHR12632">
    <property type="entry name" value="TRANSCRIPTION FACTOR NF-Y ALPHA-RELATED"/>
    <property type="match status" value="1"/>
</dbReference>
<comment type="caution">
    <text evidence="8">The sequence shown here is derived from an EMBL/GenBank/DDBJ whole genome shotgun (WGS) entry which is preliminary data.</text>
</comment>
<evidence type="ECO:0000256" key="7">
    <source>
        <dbReference type="SAM" id="MobiDB-lite"/>
    </source>
</evidence>
<dbReference type="AlphaFoldDB" id="A0A811NTU8"/>
<dbReference type="PROSITE" id="PS51152">
    <property type="entry name" value="NFYA_HAP2_2"/>
    <property type="match status" value="1"/>
</dbReference>
<organism evidence="8 9">
    <name type="scientific">Miscanthus lutarioriparius</name>
    <dbReference type="NCBI Taxonomy" id="422564"/>
    <lineage>
        <taxon>Eukaryota</taxon>
        <taxon>Viridiplantae</taxon>
        <taxon>Streptophyta</taxon>
        <taxon>Embryophyta</taxon>
        <taxon>Tracheophyta</taxon>
        <taxon>Spermatophyta</taxon>
        <taxon>Magnoliopsida</taxon>
        <taxon>Liliopsida</taxon>
        <taxon>Poales</taxon>
        <taxon>Poaceae</taxon>
        <taxon>PACMAD clade</taxon>
        <taxon>Panicoideae</taxon>
        <taxon>Andropogonodae</taxon>
        <taxon>Andropogoneae</taxon>
        <taxon>Saccharinae</taxon>
        <taxon>Miscanthus</taxon>
    </lineage>
</organism>
<keyword evidence="9" id="KW-1185">Reference proteome</keyword>
<feature type="region of interest" description="Disordered" evidence="7">
    <location>
        <begin position="192"/>
        <end position="223"/>
    </location>
</feature>
<evidence type="ECO:0000256" key="5">
    <source>
        <dbReference type="ARBA" id="ARBA00023242"/>
    </source>
</evidence>
<name>A0A811NTU8_9POAL</name>
<evidence type="ECO:0000313" key="8">
    <source>
        <dbReference type="EMBL" id="CAD6226711.1"/>
    </source>
</evidence>
<protein>
    <recommendedName>
        <fullName evidence="6">Nuclear transcription factor Y subunit</fullName>
    </recommendedName>
</protein>
<proteinExistence type="inferred from homology"/>
<evidence type="ECO:0000256" key="4">
    <source>
        <dbReference type="ARBA" id="ARBA00023163"/>
    </source>
</evidence>
<dbReference type="EMBL" id="CAJGYO010000004">
    <property type="protein sequence ID" value="CAD6226711.1"/>
    <property type="molecule type" value="Genomic_DNA"/>
</dbReference>
<dbReference type="Proteomes" id="UP000604825">
    <property type="component" value="Unassembled WGS sequence"/>
</dbReference>
<dbReference type="Gene3D" id="6.10.250.2430">
    <property type="match status" value="1"/>
</dbReference>
<comment type="similarity">
    <text evidence="6">Belongs to the NFYA/HAP2 subunit family.</text>
</comment>
<dbReference type="GO" id="GO:0003700">
    <property type="term" value="F:DNA-binding transcription factor activity"/>
    <property type="evidence" value="ECO:0007669"/>
    <property type="project" value="UniProtKB-UniRule"/>
</dbReference>
<keyword evidence="4 6" id="KW-0804">Transcription</keyword>
<keyword evidence="5 6" id="KW-0539">Nucleus</keyword>
<evidence type="ECO:0000256" key="3">
    <source>
        <dbReference type="ARBA" id="ARBA00023125"/>
    </source>
</evidence>
<dbReference type="OrthoDB" id="1097733at2759"/>
<keyword evidence="2 6" id="KW-0805">Transcription regulation</keyword>
<dbReference type="SMART" id="SM00521">
    <property type="entry name" value="CBF"/>
    <property type="match status" value="1"/>
</dbReference>
<reference evidence="8" key="1">
    <citation type="submission" date="2020-10" db="EMBL/GenBank/DDBJ databases">
        <authorList>
            <person name="Han B."/>
            <person name="Lu T."/>
            <person name="Zhao Q."/>
            <person name="Huang X."/>
            <person name="Zhao Y."/>
        </authorList>
    </citation>
    <scope>NUCLEOTIDE SEQUENCE</scope>
</reference>
<evidence type="ECO:0000256" key="1">
    <source>
        <dbReference type="ARBA" id="ARBA00004123"/>
    </source>
</evidence>
<comment type="function">
    <text evidence="6">Component of the sequence-specific heterotrimeric transcription factor (NF-Y) which specifically recognizes a 5'-CCAAT-3' box motif found in the promoters of its target genes.</text>
</comment>
<feature type="compositionally biased region" description="Low complexity" evidence="7">
    <location>
        <begin position="212"/>
        <end position="223"/>
    </location>
</feature>
<comment type="subcellular location">
    <subcellularLocation>
        <location evidence="1 6">Nucleus</location>
    </subcellularLocation>
</comment>